<dbReference type="Pfam" id="PF13302">
    <property type="entry name" value="Acetyltransf_3"/>
    <property type="match status" value="1"/>
</dbReference>
<proteinExistence type="predicted"/>
<dbReference type="AlphaFoldDB" id="A0A7I7SLK3"/>
<dbReference type="InterPro" id="IPR016181">
    <property type="entry name" value="Acyl_CoA_acyltransferase"/>
</dbReference>
<evidence type="ECO:0000313" key="2">
    <source>
        <dbReference type="EMBL" id="BBY56895.1"/>
    </source>
</evidence>
<dbReference type="GO" id="GO:0016747">
    <property type="term" value="F:acyltransferase activity, transferring groups other than amino-acyl groups"/>
    <property type="evidence" value="ECO:0007669"/>
    <property type="project" value="InterPro"/>
</dbReference>
<dbReference type="SUPFAM" id="SSF55729">
    <property type="entry name" value="Acyl-CoA N-acyltransferases (Nat)"/>
    <property type="match status" value="1"/>
</dbReference>
<reference evidence="2 3" key="1">
    <citation type="journal article" date="2019" name="Emerg. Microbes Infect.">
        <title>Comprehensive subspecies identification of 175 nontuberculous mycobacteria species based on 7547 genomic profiles.</title>
        <authorList>
            <person name="Matsumoto Y."/>
            <person name="Kinjo T."/>
            <person name="Motooka D."/>
            <person name="Nabeya D."/>
            <person name="Jung N."/>
            <person name="Uechi K."/>
            <person name="Horii T."/>
            <person name="Iida T."/>
            <person name="Fujita J."/>
            <person name="Nakamura S."/>
        </authorList>
    </citation>
    <scope>NUCLEOTIDE SEQUENCE [LARGE SCALE GENOMIC DNA]</scope>
    <source>
        <strain evidence="2 3">JCM 30395</strain>
    </source>
</reference>
<evidence type="ECO:0000313" key="3">
    <source>
        <dbReference type="Proteomes" id="UP000466445"/>
    </source>
</evidence>
<dbReference type="PANTHER" id="PTHR43792">
    <property type="entry name" value="GNAT FAMILY, PUTATIVE (AFU_ORTHOLOGUE AFUA_3G00765)-RELATED-RELATED"/>
    <property type="match status" value="1"/>
</dbReference>
<gene>
    <name evidence="2" type="ORF">MSAR_00310</name>
</gene>
<dbReference type="Gene3D" id="3.40.630.30">
    <property type="match status" value="1"/>
</dbReference>
<dbReference type="RefSeq" id="WP_163694311.1">
    <property type="nucleotide sequence ID" value="NZ_AP022595.1"/>
</dbReference>
<dbReference type="EMBL" id="AP022595">
    <property type="protein sequence ID" value="BBY56895.1"/>
    <property type="molecule type" value="Genomic_DNA"/>
</dbReference>
<protein>
    <recommendedName>
        <fullName evidence="1">N-acetyltransferase domain-containing protein</fullName>
    </recommendedName>
</protein>
<name>A0A7I7SLK3_9MYCO</name>
<organism evidence="2 3">
    <name type="scientific">Mycolicibacterium sarraceniae</name>
    <dbReference type="NCBI Taxonomy" id="1534348"/>
    <lineage>
        <taxon>Bacteria</taxon>
        <taxon>Bacillati</taxon>
        <taxon>Actinomycetota</taxon>
        <taxon>Actinomycetes</taxon>
        <taxon>Mycobacteriales</taxon>
        <taxon>Mycobacteriaceae</taxon>
        <taxon>Mycolicibacterium</taxon>
    </lineage>
</organism>
<feature type="domain" description="N-acetyltransferase" evidence="1">
    <location>
        <begin position="25"/>
        <end position="130"/>
    </location>
</feature>
<dbReference type="InterPro" id="IPR000182">
    <property type="entry name" value="GNAT_dom"/>
</dbReference>
<sequence>MSCGWPAIAAPSSAPSSIARFAPSLLRPWQVNDAAALVEAFLDPGIQRWHAHRADSLSEARQWIGECVDGWATGSQLNWALTNNASNELLGRASLKAVNLDDGSAELAYWITPAWRGRGLCPSALIALCHTSCRVAVKAGFQEEGNPRPSTRGTTVGRMHRECPKTVHRNHTRHRRV</sequence>
<dbReference type="Proteomes" id="UP000466445">
    <property type="component" value="Chromosome"/>
</dbReference>
<dbReference type="InterPro" id="IPR051531">
    <property type="entry name" value="N-acetyltransferase"/>
</dbReference>
<evidence type="ECO:0000259" key="1">
    <source>
        <dbReference type="Pfam" id="PF13302"/>
    </source>
</evidence>
<dbReference type="KEGG" id="msar:MSAR_00310"/>
<accession>A0A7I7SLK3</accession>
<keyword evidence="3" id="KW-1185">Reference proteome</keyword>